<dbReference type="OrthoDB" id="4459835at2"/>
<dbReference type="RefSeq" id="WP_135802858.1">
    <property type="nucleotide sequence ID" value="NZ_SRPF01000002.1"/>
</dbReference>
<name>A0A4Z1BKF7_9GAMM</name>
<evidence type="ECO:0000313" key="1">
    <source>
        <dbReference type="EMBL" id="TGN40197.1"/>
    </source>
</evidence>
<dbReference type="AlphaFoldDB" id="A0A4Z1BKF7"/>
<comment type="caution">
    <text evidence="1">The sequence shown here is derived from an EMBL/GenBank/DDBJ whole genome shotgun (WGS) entry which is preliminary data.</text>
</comment>
<dbReference type="Gene3D" id="3.30.530.20">
    <property type="match status" value="1"/>
</dbReference>
<keyword evidence="2" id="KW-1185">Reference proteome</keyword>
<dbReference type="InterPro" id="IPR019587">
    <property type="entry name" value="Polyketide_cyclase/dehydratase"/>
</dbReference>
<dbReference type="CDD" id="cd07821">
    <property type="entry name" value="PYR_PYL_RCAR_like"/>
    <property type="match status" value="1"/>
</dbReference>
<dbReference type="SUPFAM" id="SSF55961">
    <property type="entry name" value="Bet v1-like"/>
    <property type="match status" value="1"/>
</dbReference>
<dbReference type="Pfam" id="PF10604">
    <property type="entry name" value="Polyketide_cyc2"/>
    <property type="match status" value="1"/>
</dbReference>
<dbReference type="Proteomes" id="UP000298325">
    <property type="component" value="Unassembled WGS sequence"/>
</dbReference>
<gene>
    <name evidence="1" type="ORF">E5Q11_07885</name>
</gene>
<protein>
    <submittedName>
        <fullName evidence="1">SRPBCC family protein</fullName>
    </submittedName>
</protein>
<evidence type="ECO:0000313" key="2">
    <source>
        <dbReference type="Proteomes" id="UP000298325"/>
    </source>
</evidence>
<proteinExistence type="predicted"/>
<dbReference type="InterPro" id="IPR023393">
    <property type="entry name" value="START-like_dom_sf"/>
</dbReference>
<organism evidence="1 2">
    <name type="scientific">Marinobacter confluentis</name>
    <dbReference type="NCBI Taxonomy" id="1697557"/>
    <lineage>
        <taxon>Bacteria</taxon>
        <taxon>Pseudomonadati</taxon>
        <taxon>Pseudomonadota</taxon>
        <taxon>Gammaproteobacteria</taxon>
        <taxon>Pseudomonadales</taxon>
        <taxon>Marinobacteraceae</taxon>
        <taxon>Marinobacter</taxon>
    </lineage>
</organism>
<accession>A0A4Z1BKF7</accession>
<sequence length="144" mass="16400">MFHIHVERTIAKDIDTVFEALSDHAAYDRFPGVDKSLLIEQGTDEKNGKGALRVIGAGALELHERITQFERPVRMHYHIEKSRPFPLDHRRGEITLQRVGDSTRVIWISSGHIKVPLAGHILDRLAGKQFSRAFASVLRTIEKR</sequence>
<reference evidence="1 2" key="1">
    <citation type="submission" date="2019-04" db="EMBL/GenBank/DDBJ databases">
        <authorList>
            <person name="Park S."/>
            <person name="Yoon J.-H."/>
        </authorList>
    </citation>
    <scope>NUCLEOTIDE SEQUENCE [LARGE SCALE GENOMIC DNA]</scope>
    <source>
        <strain evidence="1 2">HJM-18</strain>
    </source>
</reference>
<dbReference type="EMBL" id="SRPF01000002">
    <property type="protein sequence ID" value="TGN40197.1"/>
    <property type="molecule type" value="Genomic_DNA"/>
</dbReference>